<protein>
    <recommendedName>
        <fullName evidence="15">Integrase catalytic domain-containing protein</fullName>
    </recommendedName>
</protein>
<dbReference type="SMART" id="SM01190">
    <property type="entry name" value="EMP24_GP25L"/>
    <property type="match status" value="1"/>
</dbReference>
<keyword evidence="9" id="KW-0472">Membrane</keyword>
<keyword evidence="14" id="KW-1185">Reference proteome</keyword>
<evidence type="ECO:0000256" key="5">
    <source>
        <dbReference type="ARBA" id="ARBA00022692"/>
    </source>
</evidence>
<proteinExistence type="inferred from homology"/>
<sequence>MERVGMDVLGPFPVTDSGNRYILVAMDYFTKWPEAFAVPDQSAATTAERLVEEMFTRFGAPAELHSDQGRNFESQLLAERLHRKGFPLVPLYCTELTFELPDNDKQCFYEDLEEGVRIDIDYQVIAGGNYDIDCFVTDPQNNVLYQEKKRQYDSFSHTTTSKGVYKVCFSNEFSTFTHKTVYLDFRAGEEAPLLPDMNRATALTQIESACLSIHEILKVVTDSQTWYRLREAQDRIRAEDLHERVSYWSIGETVIMSVVSIGQLLMLKSFFSEKTTNVAATT</sequence>
<dbReference type="Proteomes" id="UP001152622">
    <property type="component" value="Chromosome 22"/>
</dbReference>
<dbReference type="InterPro" id="IPR036397">
    <property type="entry name" value="RNaseH_sf"/>
</dbReference>
<dbReference type="SUPFAM" id="SSF53098">
    <property type="entry name" value="Ribonuclease H-like"/>
    <property type="match status" value="1"/>
</dbReference>
<evidence type="ECO:0000256" key="3">
    <source>
        <dbReference type="ARBA" id="ARBA00004619"/>
    </source>
</evidence>
<dbReference type="OrthoDB" id="62956at2759"/>
<keyword evidence="8" id="KW-1133">Transmembrane helix</keyword>
<evidence type="ECO:0000313" key="14">
    <source>
        <dbReference type="Proteomes" id="UP001152622"/>
    </source>
</evidence>
<organism evidence="13 14">
    <name type="scientific">Synaphobranchus kaupii</name>
    <name type="common">Kaup's arrowtooth eel</name>
    <dbReference type="NCBI Taxonomy" id="118154"/>
    <lineage>
        <taxon>Eukaryota</taxon>
        <taxon>Metazoa</taxon>
        <taxon>Chordata</taxon>
        <taxon>Craniata</taxon>
        <taxon>Vertebrata</taxon>
        <taxon>Euteleostomi</taxon>
        <taxon>Actinopterygii</taxon>
        <taxon>Neopterygii</taxon>
        <taxon>Teleostei</taxon>
        <taxon>Anguilliformes</taxon>
        <taxon>Synaphobranchidae</taxon>
        <taxon>Synaphobranchus</taxon>
    </lineage>
</organism>
<dbReference type="Pfam" id="PF01105">
    <property type="entry name" value="EMP24_GP25L"/>
    <property type="match status" value="1"/>
</dbReference>
<evidence type="ECO:0000256" key="9">
    <source>
        <dbReference type="ARBA" id="ARBA00023136"/>
    </source>
</evidence>
<evidence type="ECO:0000256" key="4">
    <source>
        <dbReference type="ARBA" id="ARBA00007104"/>
    </source>
</evidence>
<evidence type="ECO:0000256" key="6">
    <source>
        <dbReference type="ARBA" id="ARBA00022729"/>
    </source>
</evidence>
<evidence type="ECO:0008006" key="15">
    <source>
        <dbReference type="Google" id="ProtNLM"/>
    </source>
</evidence>
<keyword evidence="7" id="KW-0256">Endoplasmic reticulum</keyword>
<evidence type="ECO:0000256" key="1">
    <source>
        <dbReference type="ARBA" id="ARBA00004115"/>
    </source>
</evidence>
<gene>
    <name evidence="13" type="ORF">SKAU_G00411470</name>
</gene>
<evidence type="ECO:0000259" key="12">
    <source>
        <dbReference type="PROSITE" id="PS50994"/>
    </source>
</evidence>
<comment type="subcellular location">
    <subcellularLocation>
        <location evidence="1">Endoplasmic reticulum membrane</location>
        <topology evidence="1">Single-pass type I membrane protein</topology>
    </subcellularLocation>
    <subcellularLocation>
        <location evidence="2">Endoplasmic reticulum-Golgi intermediate compartment membrane</location>
        <topology evidence="2">Single-pass type I membrane protein</topology>
    </subcellularLocation>
    <subcellularLocation>
        <location evidence="3">Golgi apparatus</location>
        <location evidence="3">cis-Golgi network membrane</location>
        <topology evidence="3">Single-pass type I membrane protein</topology>
    </subcellularLocation>
    <subcellularLocation>
        <location evidence="10">Membrane</location>
        <topology evidence="10">Single-pass type I membrane protein</topology>
    </subcellularLocation>
</comment>
<dbReference type="PROSITE" id="PS50994">
    <property type="entry name" value="INTEGRASE"/>
    <property type="match status" value="1"/>
</dbReference>
<dbReference type="InterPro" id="IPR001584">
    <property type="entry name" value="Integrase_cat-core"/>
</dbReference>
<keyword evidence="6" id="KW-0732">Signal</keyword>
<dbReference type="Gene3D" id="2.60.120.680">
    <property type="entry name" value="GOLD domain"/>
    <property type="match status" value="1"/>
</dbReference>
<keyword evidence="5 10" id="KW-0812">Transmembrane</keyword>
<evidence type="ECO:0000256" key="2">
    <source>
        <dbReference type="ARBA" id="ARBA00004151"/>
    </source>
</evidence>
<reference evidence="13" key="1">
    <citation type="journal article" date="2023" name="Science">
        <title>Genome structures resolve the early diversification of teleost fishes.</title>
        <authorList>
            <person name="Parey E."/>
            <person name="Louis A."/>
            <person name="Montfort J."/>
            <person name="Bouchez O."/>
            <person name="Roques C."/>
            <person name="Iampietro C."/>
            <person name="Lluch J."/>
            <person name="Castinel A."/>
            <person name="Donnadieu C."/>
            <person name="Desvignes T."/>
            <person name="Floi Bucao C."/>
            <person name="Jouanno E."/>
            <person name="Wen M."/>
            <person name="Mejri S."/>
            <person name="Dirks R."/>
            <person name="Jansen H."/>
            <person name="Henkel C."/>
            <person name="Chen W.J."/>
            <person name="Zahm M."/>
            <person name="Cabau C."/>
            <person name="Klopp C."/>
            <person name="Thompson A.W."/>
            <person name="Robinson-Rechavi M."/>
            <person name="Braasch I."/>
            <person name="Lecointre G."/>
            <person name="Bobe J."/>
            <person name="Postlethwait J.H."/>
            <person name="Berthelot C."/>
            <person name="Roest Crollius H."/>
            <person name="Guiguen Y."/>
        </authorList>
    </citation>
    <scope>NUCLEOTIDE SEQUENCE</scope>
    <source>
        <strain evidence="13">WJC10195</strain>
    </source>
</reference>
<dbReference type="GO" id="GO:0005789">
    <property type="term" value="C:endoplasmic reticulum membrane"/>
    <property type="evidence" value="ECO:0007669"/>
    <property type="project" value="UniProtKB-SubCell"/>
</dbReference>
<dbReference type="PROSITE" id="PS50866">
    <property type="entry name" value="GOLD"/>
    <property type="match status" value="1"/>
</dbReference>
<dbReference type="GO" id="GO:0003676">
    <property type="term" value="F:nucleic acid binding"/>
    <property type="evidence" value="ECO:0007669"/>
    <property type="project" value="InterPro"/>
</dbReference>
<dbReference type="Gene3D" id="3.30.420.10">
    <property type="entry name" value="Ribonuclease H-like superfamily/Ribonuclease H"/>
    <property type="match status" value="1"/>
</dbReference>
<dbReference type="InterPro" id="IPR012337">
    <property type="entry name" value="RNaseH-like_sf"/>
</dbReference>
<evidence type="ECO:0000256" key="7">
    <source>
        <dbReference type="ARBA" id="ARBA00022824"/>
    </source>
</evidence>
<evidence type="ECO:0000256" key="10">
    <source>
        <dbReference type="RuleBase" id="RU003827"/>
    </source>
</evidence>
<evidence type="ECO:0000313" key="13">
    <source>
        <dbReference type="EMBL" id="KAJ8333828.1"/>
    </source>
</evidence>
<dbReference type="InterPro" id="IPR036598">
    <property type="entry name" value="GOLD_dom_sf"/>
</dbReference>
<dbReference type="InterPro" id="IPR015720">
    <property type="entry name" value="Emp24-like"/>
</dbReference>
<dbReference type="GO" id="GO:0005794">
    <property type="term" value="C:Golgi apparatus"/>
    <property type="evidence" value="ECO:0007669"/>
    <property type="project" value="UniProtKB-SubCell"/>
</dbReference>
<accession>A0A9Q1E7U9</accession>
<dbReference type="GO" id="GO:0033116">
    <property type="term" value="C:endoplasmic reticulum-Golgi intermediate compartment membrane"/>
    <property type="evidence" value="ECO:0007669"/>
    <property type="project" value="UniProtKB-SubCell"/>
</dbReference>
<feature type="domain" description="Integrase catalytic" evidence="12">
    <location>
        <begin position="1"/>
        <end position="86"/>
    </location>
</feature>
<dbReference type="Pfam" id="PF00665">
    <property type="entry name" value="rve"/>
    <property type="match status" value="1"/>
</dbReference>
<name>A0A9Q1E7U9_SYNKA</name>
<comment type="caution">
    <text evidence="13">The sequence shown here is derived from an EMBL/GenBank/DDBJ whole genome shotgun (WGS) entry which is preliminary data.</text>
</comment>
<comment type="similarity">
    <text evidence="4 10">Belongs to the EMP24/GP25L family.</text>
</comment>
<dbReference type="SUPFAM" id="SSF101576">
    <property type="entry name" value="Supernatant protein factor (SPF), C-terminal domain"/>
    <property type="match status" value="1"/>
</dbReference>
<dbReference type="EMBL" id="JAINUF010000022">
    <property type="protein sequence ID" value="KAJ8333828.1"/>
    <property type="molecule type" value="Genomic_DNA"/>
</dbReference>
<feature type="domain" description="GOLD" evidence="11">
    <location>
        <begin position="105"/>
        <end position="187"/>
    </location>
</feature>
<dbReference type="InterPro" id="IPR009038">
    <property type="entry name" value="GOLD_dom"/>
</dbReference>
<dbReference type="GO" id="GO:0015074">
    <property type="term" value="P:DNA integration"/>
    <property type="evidence" value="ECO:0007669"/>
    <property type="project" value="InterPro"/>
</dbReference>
<dbReference type="AlphaFoldDB" id="A0A9Q1E7U9"/>
<dbReference type="PANTHER" id="PTHR22811">
    <property type="entry name" value="TRANSMEMBRANE EMP24 DOMAIN-CONTAINING PROTEIN"/>
    <property type="match status" value="1"/>
</dbReference>
<evidence type="ECO:0000259" key="11">
    <source>
        <dbReference type="PROSITE" id="PS50866"/>
    </source>
</evidence>
<evidence type="ECO:0000256" key="8">
    <source>
        <dbReference type="ARBA" id="ARBA00022989"/>
    </source>
</evidence>